<reference evidence="2" key="1">
    <citation type="journal article" date="2019" name="Int. J. Syst. Evol. Microbiol.">
        <title>The Global Catalogue of Microorganisms (GCM) 10K type strain sequencing project: providing services to taxonomists for standard genome sequencing and annotation.</title>
        <authorList>
            <consortium name="The Broad Institute Genomics Platform"/>
            <consortium name="The Broad Institute Genome Sequencing Center for Infectious Disease"/>
            <person name="Wu L."/>
            <person name="Ma J."/>
        </authorList>
    </citation>
    <scope>NUCLEOTIDE SEQUENCE [LARGE SCALE GENOMIC DNA]</scope>
    <source>
        <strain evidence="2">CGMCC 1.12990</strain>
    </source>
</reference>
<gene>
    <name evidence="1" type="ORF">GCM10011378_41090</name>
</gene>
<organism evidence="1 2">
    <name type="scientific">Hymenobacter glacieicola</name>
    <dbReference type="NCBI Taxonomy" id="1562124"/>
    <lineage>
        <taxon>Bacteria</taxon>
        <taxon>Pseudomonadati</taxon>
        <taxon>Bacteroidota</taxon>
        <taxon>Cytophagia</taxon>
        <taxon>Cytophagales</taxon>
        <taxon>Hymenobacteraceae</taxon>
        <taxon>Hymenobacter</taxon>
    </lineage>
</organism>
<proteinExistence type="predicted"/>
<sequence length="85" mass="9616">MLQAFNVDTHDPVQHVPLQKPSDSYIIGVTSLYADGDEALAIRDKFGEWDATKLAWNMSIPWNYRSHNYAQTWHGDIAKTILAGL</sequence>
<dbReference type="Proteomes" id="UP000601361">
    <property type="component" value="Unassembled WGS sequence"/>
</dbReference>
<keyword evidence="2" id="KW-1185">Reference proteome</keyword>
<dbReference type="RefSeq" id="WP_188559740.1">
    <property type="nucleotide sequence ID" value="NZ_BMGS01000016.1"/>
</dbReference>
<evidence type="ECO:0000313" key="1">
    <source>
        <dbReference type="EMBL" id="GGG60836.1"/>
    </source>
</evidence>
<comment type="caution">
    <text evidence="1">The sequence shown here is derived from an EMBL/GenBank/DDBJ whole genome shotgun (WGS) entry which is preliminary data.</text>
</comment>
<accession>A0ABQ1X5F4</accession>
<name>A0ABQ1X5F4_9BACT</name>
<dbReference type="EMBL" id="BMGS01000016">
    <property type="protein sequence ID" value="GGG60836.1"/>
    <property type="molecule type" value="Genomic_DNA"/>
</dbReference>
<protein>
    <submittedName>
        <fullName evidence="1">Uncharacterized protein</fullName>
    </submittedName>
</protein>
<evidence type="ECO:0000313" key="2">
    <source>
        <dbReference type="Proteomes" id="UP000601361"/>
    </source>
</evidence>